<protein>
    <recommendedName>
        <fullName evidence="5">RcnB family protein</fullName>
    </recommendedName>
</protein>
<gene>
    <name evidence="3" type="ORF">FPZ22_09675</name>
</gene>
<dbReference type="KEGG" id="lug:FPZ22_09675"/>
<name>A0A518N5D1_9GAMM</name>
<accession>A0A518N5D1</accession>
<feature type="signal peptide" evidence="2">
    <location>
        <begin position="1"/>
        <end position="26"/>
    </location>
</feature>
<dbReference type="AlphaFoldDB" id="A0A518N5D1"/>
<dbReference type="Gene3D" id="3.10.450.160">
    <property type="entry name" value="inner membrane protein cigr"/>
    <property type="match status" value="1"/>
</dbReference>
<feature type="region of interest" description="Disordered" evidence="1">
    <location>
        <begin position="28"/>
        <end position="58"/>
    </location>
</feature>
<dbReference type="RefSeq" id="WP_144892512.1">
    <property type="nucleotide sequence ID" value="NZ_CP042218.1"/>
</dbReference>
<evidence type="ECO:0000256" key="1">
    <source>
        <dbReference type="SAM" id="MobiDB-lite"/>
    </source>
</evidence>
<dbReference type="Proteomes" id="UP000316584">
    <property type="component" value="Chromosome"/>
</dbReference>
<dbReference type="EMBL" id="CP042218">
    <property type="protein sequence ID" value="QDW67119.1"/>
    <property type="molecule type" value="Genomic_DNA"/>
</dbReference>
<dbReference type="Pfam" id="PF11776">
    <property type="entry name" value="RcnB"/>
    <property type="match status" value="1"/>
</dbReference>
<reference evidence="3 4" key="1">
    <citation type="submission" date="2019-07" db="EMBL/GenBank/DDBJ databases">
        <title>Full genome sequence of Luteimonas sp. Gr-4.</title>
        <authorList>
            <person name="Im W.-T."/>
        </authorList>
    </citation>
    <scope>NUCLEOTIDE SEQUENCE [LARGE SCALE GENOMIC DNA]</scope>
    <source>
        <strain evidence="3 4">Gr-4</strain>
    </source>
</reference>
<sequence>MKPSNLLGLATLALALGLAFATPAEARDNDRRGYDRGHSGQEWRRDRDRRDHRRDDRHDRRADYRHDRRYDRDHRHDRRYDRRDTRVVYVPRPVVVHHPSAYRGPPPWARGRHYGYAGYAPTYVVSDYRYYGLRHPPRGYHWRRSDAGDFLMVAIATGIIADVILGR</sequence>
<evidence type="ECO:0000313" key="4">
    <source>
        <dbReference type="Proteomes" id="UP000316584"/>
    </source>
</evidence>
<dbReference type="InterPro" id="IPR024572">
    <property type="entry name" value="RcnB"/>
</dbReference>
<feature type="chain" id="PRO_5021739311" description="RcnB family protein" evidence="2">
    <location>
        <begin position="27"/>
        <end position="167"/>
    </location>
</feature>
<keyword evidence="2" id="KW-0732">Signal</keyword>
<evidence type="ECO:0008006" key="5">
    <source>
        <dbReference type="Google" id="ProtNLM"/>
    </source>
</evidence>
<keyword evidence="4" id="KW-1185">Reference proteome</keyword>
<evidence type="ECO:0000313" key="3">
    <source>
        <dbReference type="EMBL" id="QDW67119.1"/>
    </source>
</evidence>
<dbReference type="OrthoDB" id="6025819at2"/>
<organism evidence="3 4">
    <name type="scientific">Luteimonas granuli</name>
    <dbReference type="NCBI Taxonomy" id="1176533"/>
    <lineage>
        <taxon>Bacteria</taxon>
        <taxon>Pseudomonadati</taxon>
        <taxon>Pseudomonadota</taxon>
        <taxon>Gammaproteobacteria</taxon>
        <taxon>Lysobacterales</taxon>
        <taxon>Lysobacteraceae</taxon>
        <taxon>Luteimonas</taxon>
    </lineage>
</organism>
<proteinExistence type="predicted"/>
<evidence type="ECO:0000256" key="2">
    <source>
        <dbReference type="SAM" id="SignalP"/>
    </source>
</evidence>